<evidence type="ECO:0000256" key="1">
    <source>
        <dbReference type="ARBA" id="ARBA00022499"/>
    </source>
</evidence>
<gene>
    <name evidence="3" type="ORF">RchiOBHm_Chr4g0394231</name>
</gene>
<proteinExistence type="predicted"/>
<dbReference type="InterPro" id="IPR000626">
    <property type="entry name" value="Ubiquitin-like_dom"/>
</dbReference>
<dbReference type="Gramene" id="PRQ36674">
    <property type="protein sequence ID" value="PRQ36674"/>
    <property type="gene ID" value="RchiOBHm_Chr4g0394231"/>
</dbReference>
<dbReference type="Gene3D" id="3.10.20.90">
    <property type="entry name" value="Phosphatidylinositol 3-kinase Catalytic Subunit, Chain A, domain 1"/>
    <property type="match status" value="4"/>
</dbReference>
<dbReference type="Proteomes" id="UP000238479">
    <property type="component" value="Chromosome 4"/>
</dbReference>
<feature type="domain" description="Ubiquitin-like" evidence="2">
    <location>
        <begin position="196"/>
        <end position="270"/>
    </location>
</feature>
<keyword evidence="4" id="KW-1185">Reference proteome</keyword>
<protein>
    <submittedName>
        <fullName evidence="3">Putative ubiquitin</fullName>
    </submittedName>
</protein>
<accession>A0A2P6QR62</accession>
<dbReference type="InterPro" id="IPR029071">
    <property type="entry name" value="Ubiquitin-like_domsf"/>
</dbReference>
<reference evidence="3 4" key="1">
    <citation type="journal article" date="2018" name="Nat. Genet.">
        <title>The Rosa genome provides new insights in the design of modern roses.</title>
        <authorList>
            <person name="Bendahmane M."/>
        </authorList>
    </citation>
    <scope>NUCLEOTIDE SEQUENCE [LARGE SCALE GENOMIC DNA]</scope>
    <source>
        <strain evidence="4">cv. Old Blush</strain>
    </source>
</reference>
<dbReference type="EMBL" id="PDCK01000042">
    <property type="protein sequence ID" value="PRQ36674.1"/>
    <property type="molecule type" value="Genomic_DNA"/>
</dbReference>
<dbReference type="GO" id="GO:0003729">
    <property type="term" value="F:mRNA binding"/>
    <property type="evidence" value="ECO:0007669"/>
    <property type="project" value="UniProtKB-ARBA"/>
</dbReference>
<dbReference type="AlphaFoldDB" id="A0A2P6QR62"/>
<dbReference type="Pfam" id="PF00240">
    <property type="entry name" value="ubiquitin"/>
    <property type="match status" value="4"/>
</dbReference>
<dbReference type="SUPFAM" id="SSF54236">
    <property type="entry name" value="Ubiquitin-like"/>
    <property type="match status" value="4"/>
</dbReference>
<dbReference type="OMA" id="YYCRLLF"/>
<dbReference type="InterPro" id="IPR019956">
    <property type="entry name" value="Ubiquitin_dom"/>
</dbReference>
<dbReference type="CDD" id="cd17039">
    <property type="entry name" value="Ubl_ubiquitin_like"/>
    <property type="match status" value="1"/>
</dbReference>
<dbReference type="InterPro" id="IPR050158">
    <property type="entry name" value="Ubiquitin_ubiquitin-like"/>
</dbReference>
<sequence length="354" mass="40436">MLRNKYGFPENHLEFFLAGQPLMDFQRVVDCGFLECAVDLVFKNIVGMKLFVKLPSSTIEIEGKAEDTIQKVKAMIQAKEKIQPDQFTLVYDGKFLEEDMTLASLRMKNESTLYMVSAPKYILSISVKAPSGETSKFKVKPLFTVRDVKTIVESYTGCSVSDHNLIYSGNELEDLKTLAFYDIEDESVLEVSPRSLQIFVKVCDGKIIAVDVKQSDSIKELKSKIFRKLYVSMMPFDFYKLVFRWEQFDEVRDLASYNIQRGSKFRLVLSSSVIVSGGKSVTTNVKQCDTVEEVKVKVFHKLKVSTKPIEFSSLLFAVKRLNKGRDLASYNIQKDSTLFLVLYPSTSIYVQRNY</sequence>
<evidence type="ECO:0000259" key="2">
    <source>
        <dbReference type="PROSITE" id="PS50053"/>
    </source>
</evidence>
<organism evidence="3 4">
    <name type="scientific">Rosa chinensis</name>
    <name type="common">China rose</name>
    <dbReference type="NCBI Taxonomy" id="74649"/>
    <lineage>
        <taxon>Eukaryota</taxon>
        <taxon>Viridiplantae</taxon>
        <taxon>Streptophyta</taxon>
        <taxon>Embryophyta</taxon>
        <taxon>Tracheophyta</taxon>
        <taxon>Spermatophyta</taxon>
        <taxon>Magnoliopsida</taxon>
        <taxon>eudicotyledons</taxon>
        <taxon>Gunneridae</taxon>
        <taxon>Pentapetalae</taxon>
        <taxon>rosids</taxon>
        <taxon>fabids</taxon>
        <taxon>Rosales</taxon>
        <taxon>Rosaceae</taxon>
        <taxon>Rosoideae</taxon>
        <taxon>Rosoideae incertae sedis</taxon>
        <taxon>Rosa</taxon>
    </lineage>
</organism>
<dbReference type="STRING" id="74649.A0A2P6QR62"/>
<evidence type="ECO:0000313" key="3">
    <source>
        <dbReference type="EMBL" id="PRQ36674.1"/>
    </source>
</evidence>
<feature type="domain" description="Ubiquitin-like" evidence="2">
    <location>
        <begin position="123"/>
        <end position="191"/>
    </location>
</feature>
<feature type="domain" description="Ubiquitin-like" evidence="2">
    <location>
        <begin position="48"/>
        <end position="116"/>
    </location>
</feature>
<dbReference type="PANTHER" id="PTHR10666">
    <property type="entry name" value="UBIQUITIN"/>
    <property type="match status" value="1"/>
</dbReference>
<name>A0A2P6QR62_ROSCH</name>
<comment type="caution">
    <text evidence="3">The sequence shown here is derived from an EMBL/GenBank/DDBJ whole genome shotgun (WGS) entry which is preliminary data.</text>
</comment>
<dbReference type="PROSITE" id="PS50053">
    <property type="entry name" value="UBIQUITIN_2"/>
    <property type="match status" value="4"/>
</dbReference>
<evidence type="ECO:0000313" key="4">
    <source>
        <dbReference type="Proteomes" id="UP000238479"/>
    </source>
</evidence>
<feature type="domain" description="Ubiquitin-like" evidence="2">
    <location>
        <begin position="269"/>
        <end position="342"/>
    </location>
</feature>
<dbReference type="PRINTS" id="PR00348">
    <property type="entry name" value="UBIQUITIN"/>
</dbReference>
<dbReference type="SMART" id="SM00213">
    <property type="entry name" value="UBQ"/>
    <property type="match status" value="4"/>
</dbReference>
<keyword evidence="1" id="KW-1017">Isopeptide bond</keyword>